<accession>A0ABY8PQQ1</accession>
<organism evidence="2 3">
    <name type="scientific">Marinitoga aeolica</name>
    <dbReference type="NCBI Taxonomy" id="2809031"/>
    <lineage>
        <taxon>Bacteria</taxon>
        <taxon>Thermotogati</taxon>
        <taxon>Thermotogota</taxon>
        <taxon>Thermotogae</taxon>
        <taxon>Petrotogales</taxon>
        <taxon>Petrotogaceae</taxon>
        <taxon>Marinitoga</taxon>
    </lineage>
</organism>
<dbReference type="Proteomes" id="UP001232493">
    <property type="component" value="Chromosome"/>
</dbReference>
<sequence length="94" mass="10638">MKIKIFDFSKIHFIVLGFIGMVLGILYSFGGLIYDIIHNSVGYGTLLAFLALIGMPLIFSIFGFLLGLFVGIIFNFINKYLKLNIQLEDKNEKI</sequence>
<name>A0ABY8PQQ1_9BACT</name>
<evidence type="ECO:0000256" key="1">
    <source>
        <dbReference type="SAM" id="Phobius"/>
    </source>
</evidence>
<keyword evidence="1" id="KW-0812">Transmembrane</keyword>
<dbReference type="RefSeq" id="WP_280998999.1">
    <property type="nucleotide sequence ID" value="NZ_CP069362.1"/>
</dbReference>
<gene>
    <name evidence="2" type="ORF">JRV97_11405</name>
</gene>
<keyword evidence="1" id="KW-1133">Transmembrane helix</keyword>
<feature type="transmembrane region" description="Helical" evidence="1">
    <location>
        <begin position="12"/>
        <end position="34"/>
    </location>
</feature>
<evidence type="ECO:0000313" key="2">
    <source>
        <dbReference type="EMBL" id="WGS64944.1"/>
    </source>
</evidence>
<keyword evidence="3" id="KW-1185">Reference proteome</keyword>
<feature type="transmembrane region" description="Helical" evidence="1">
    <location>
        <begin position="46"/>
        <end position="77"/>
    </location>
</feature>
<evidence type="ECO:0000313" key="3">
    <source>
        <dbReference type="Proteomes" id="UP001232493"/>
    </source>
</evidence>
<evidence type="ECO:0008006" key="4">
    <source>
        <dbReference type="Google" id="ProtNLM"/>
    </source>
</evidence>
<dbReference type="EMBL" id="CP069362">
    <property type="protein sequence ID" value="WGS64944.1"/>
    <property type="molecule type" value="Genomic_DNA"/>
</dbReference>
<proteinExistence type="predicted"/>
<keyword evidence="1" id="KW-0472">Membrane</keyword>
<protein>
    <recommendedName>
        <fullName evidence="4">DUF3566 domain-containing protein</fullName>
    </recommendedName>
</protein>
<reference evidence="2 3" key="1">
    <citation type="submission" date="2021-02" db="EMBL/GenBank/DDBJ databases">
        <title>Characterization of Marinitoga sp. nov. str. BP5-C20A.</title>
        <authorList>
            <person name="Erauso G."/>
            <person name="Postec A."/>
        </authorList>
    </citation>
    <scope>NUCLEOTIDE SEQUENCE [LARGE SCALE GENOMIC DNA]</scope>
    <source>
        <strain evidence="2 3">BP5-C20A</strain>
    </source>
</reference>